<dbReference type="Pfam" id="PF03466">
    <property type="entry name" value="LysR_substrate"/>
    <property type="match status" value="1"/>
</dbReference>
<evidence type="ECO:0000256" key="2">
    <source>
        <dbReference type="ARBA" id="ARBA00023015"/>
    </source>
</evidence>
<evidence type="ECO:0000256" key="3">
    <source>
        <dbReference type="ARBA" id="ARBA00023125"/>
    </source>
</evidence>
<dbReference type="GO" id="GO:0000976">
    <property type="term" value="F:transcription cis-regulatory region binding"/>
    <property type="evidence" value="ECO:0007669"/>
    <property type="project" value="TreeGrafter"/>
</dbReference>
<comment type="caution">
    <text evidence="6">The sequence shown here is derived from an EMBL/GenBank/DDBJ whole genome shotgun (WGS) entry which is preliminary data.</text>
</comment>
<protein>
    <submittedName>
        <fullName evidence="6">LysR family positive regulator for ilvC</fullName>
    </submittedName>
</protein>
<accession>A0A562SA41</accession>
<evidence type="ECO:0000256" key="1">
    <source>
        <dbReference type="ARBA" id="ARBA00009437"/>
    </source>
</evidence>
<dbReference type="EMBL" id="VLLC01000001">
    <property type="protein sequence ID" value="TWI77396.1"/>
    <property type="molecule type" value="Genomic_DNA"/>
</dbReference>
<dbReference type="PANTHER" id="PTHR30126">
    <property type="entry name" value="HTH-TYPE TRANSCRIPTIONAL REGULATOR"/>
    <property type="match status" value="1"/>
</dbReference>
<dbReference type="InterPro" id="IPR000847">
    <property type="entry name" value="LysR_HTH_N"/>
</dbReference>
<organism evidence="6 7">
    <name type="scientific">Desulfobotulus alkaliphilus</name>
    <dbReference type="NCBI Taxonomy" id="622671"/>
    <lineage>
        <taxon>Bacteria</taxon>
        <taxon>Pseudomonadati</taxon>
        <taxon>Thermodesulfobacteriota</taxon>
        <taxon>Desulfobacteria</taxon>
        <taxon>Desulfobacterales</taxon>
        <taxon>Desulfobacteraceae</taxon>
        <taxon>Desulfobotulus</taxon>
    </lineage>
</organism>
<evidence type="ECO:0000313" key="6">
    <source>
        <dbReference type="EMBL" id="TWI77396.1"/>
    </source>
</evidence>
<feature type="domain" description="HTH lysR-type" evidence="5">
    <location>
        <begin position="1"/>
        <end position="58"/>
    </location>
</feature>
<dbReference type="PROSITE" id="PS50931">
    <property type="entry name" value="HTH_LYSR"/>
    <property type="match status" value="1"/>
</dbReference>
<dbReference type="OrthoDB" id="5317428at2"/>
<dbReference type="InterPro" id="IPR005119">
    <property type="entry name" value="LysR_subst-bd"/>
</dbReference>
<dbReference type="GO" id="GO:0003700">
    <property type="term" value="F:DNA-binding transcription factor activity"/>
    <property type="evidence" value="ECO:0007669"/>
    <property type="project" value="InterPro"/>
</dbReference>
<evidence type="ECO:0000259" key="5">
    <source>
        <dbReference type="PROSITE" id="PS50931"/>
    </source>
</evidence>
<dbReference type="Gene3D" id="1.10.10.10">
    <property type="entry name" value="Winged helix-like DNA-binding domain superfamily/Winged helix DNA-binding domain"/>
    <property type="match status" value="1"/>
</dbReference>
<name>A0A562SA41_9BACT</name>
<keyword evidence="4" id="KW-0804">Transcription</keyword>
<dbReference type="InterPro" id="IPR036390">
    <property type="entry name" value="WH_DNA-bd_sf"/>
</dbReference>
<dbReference type="SUPFAM" id="SSF46785">
    <property type="entry name" value="Winged helix' DNA-binding domain"/>
    <property type="match status" value="1"/>
</dbReference>
<dbReference type="Proteomes" id="UP000318307">
    <property type="component" value="Unassembled WGS sequence"/>
</dbReference>
<sequence>MHIEELELFLSLARTRHFQKTSAQSNISPSALSRAIQRLEGHVGEKLFERNNRNVSLTPAGLLFRSYAEQMLKIWKEGKQALSLDRGVVSGELTIYCSVTAAYGILPDILDGFRSKFPQVHIKLRTGDAESALEQLQKGDTDIAIAAIPDQMPEHMLSMEVAKTPLVWIRSKKNEKPENPDWNETPLILPKQGIARKRFDRWRKEMGIKPRIYAQVTGNEAIIAMVHLGCGIGLVPEMVLEKSPVMHTIEIMEVLPPLEPYCIGICANKKSLGNVVTKAFWDTARNYSMQSPPLIRTTFE</sequence>
<keyword evidence="2" id="KW-0805">Transcription regulation</keyword>
<dbReference type="NCBIfam" id="NF008722">
    <property type="entry name" value="PRK11716.1"/>
    <property type="match status" value="1"/>
</dbReference>
<reference evidence="6 7" key="1">
    <citation type="submission" date="2019-07" db="EMBL/GenBank/DDBJ databases">
        <title>Genome sequencing of 100 strains of the haloalkaliphilic chemolithoautotrophic sulfur-oxidizing bacterium Thioalkalivibrio.</title>
        <authorList>
            <person name="Muyzer G."/>
        </authorList>
    </citation>
    <scope>NUCLEOTIDE SEQUENCE [LARGE SCALE GENOMIC DNA]</scope>
    <source>
        <strain evidence="6 7">ASO4-4</strain>
    </source>
</reference>
<dbReference type="SUPFAM" id="SSF53850">
    <property type="entry name" value="Periplasmic binding protein-like II"/>
    <property type="match status" value="1"/>
</dbReference>
<proteinExistence type="inferred from homology"/>
<dbReference type="Gene3D" id="3.40.190.10">
    <property type="entry name" value="Periplasmic binding protein-like II"/>
    <property type="match status" value="2"/>
</dbReference>
<keyword evidence="7" id="KW-1185">Reference proteome</keyword>
<keyword evidence="3" id="KW-0238">DNA-binding</keyword>
<evidence type="ECO:0000256" key="4">
    <source>
        <dbReference type="ARBA" id="ARBA00023163"/>
    </source>
</evidence>
<dbReference type="AlphaFoldDB" id="A0A562SA41"/>
<dbReference type="FunFam" id="1.10.10.10:FF:000001">
    <property type="entry name" value="LysR family transcriptional regulator"/>
    <property type="match status" value="1"/>
</dbReference>
<evidence type="ECO:0000313" key="7">
    <source>
        <dbReference type="Proteomes" id="UP000318307"/>
    </source>
</evidence>
<comment type="similarity">
    <text evidence="1">Belongs to the LysR transcriptional regulatory family.</text>
</comment>
<dbReference type="InterPro" id="IPR036388">
    <property type="entry name" value="WH-like_DNA-bd_sf"/>
</dbReference>
<gene>
    <name evidence="6" type="ORF">LZ24_00206</name>
</gene>
<dbReference type="RefSeq" id="WP_144681404.1">
    <property type="nucleotide sequence ID" value="NZ_VLLC01000001.1"/>
</dbReference>
<dbReference type="PANTHER" id="PTHR30126:SF81">
    <property type="entry name" value="HTH-TYPE TRANSCRIPTIONAL REGULATOR ILVY"/>
    <property type="match status" value="1"/>
</dbReference>
<dbReference type="Pfam" id="PF00126">
    <property type="entry name" value="HTH_1"/>
    <property type="match status" value="1"/>
</dbReference>